<feature type="transmembrane region" description="Helical" evidence="1">
    <location>
        <begin position="95"/>
        <end position="112"/>
    </location>
</feature>
<protein>
    <recommendedName>
        <fullName evidence="4">MARVEL domain-containing protein</fullName>
    </recommendedName>
</protein>
<evidence type="ECO:0000256" key="1">
    <source>
        <dbReference type="SAM" id="Phobius"/>
    </source>
</evidence>
<sequence>MVVQICQEIRLTRFVESFLISENSVKRILHILFELIAFICILVGVCNDKHGCRFGSHWAFAFSVSVISLFWWIFLILQDKFKCISWGGMATMQKIMWFILYHFVYAAAIITISHNNSSKIAANCFLWFDLILFFFEAALMAKLFDNVQINGLTDQGAPKSNVQVSKK</sequence>
<feature type="transmembrane region" description="Helical" evidence="1">
    <location>
        <begin position="28"/>
        <end position="46"/>
    </location>
</feature>
<reference evidence="2" key="1">
    <citation type="journal article" date="2010" name="Science">
        <title>Plasticity of animal genome architecture unmasked by rapid evolution of a pelagic tunicate.</title>
        <authorList>
            <person name="Denoeud F."/>
            <person name="Henriet S."/>
            <person name="Mungpakdee S."/>
            <person name="Aury J.M."/>
            <person name="Da Silva C."/>
            <person name="Brinkmann H."/>
            <person name="Mikhaleva J."/>
            <person name="Olsen L.C."/>
            <person name="Jubin C."/>
            <person name="Canestro C."/>
            <person name="Bouquet J.M."/>
            <person name="Danks G."/>
            <person name="Poulain J."/>
            <person name="Campsteijn C."/>
            <person name="Adamski M."/>
            <person name="Cross I."/>
            <person name="Yadetie F."/>
            <person name="Muffato M."/>
            <person name="Louis A."/>
            <person name="Butcher S."/>
            <person name="Tsagkogeorga G."/>
            <person name="Konrad A."/>
            <person name="Singh S."/>
            <person name="Jensen M.F."/>
            <person name="Cong E.H."/>
            <person name="Eikeseth-Otteraa H."/>
            <person name="Noel B."/>
            <person name="Anthouard V."/>
            <person name="Porcel B.M."/>
            <person name="Kachouri-Lafond R."/>
            <person name="Nishino A."/>
            <person name="Ugolini M."/>
            <person name="Chourrout P."/>
            <person name="Nishida H."/>
            <person name="Aasland R."/>
            <person name="Huzurbazar S."/>
            <person name="Westhof E."/>
            <person name="Delsuc F."/>
            <person name="Lehrach H."/>
            <person name="Reinhardt R."/>
            <person name="Weissenbach J."/>
            <person name="Roy S.W."/>
            <person name="Artiguenave F."/>
            <person name="Postlethwait J.H."/>
            <person name="Manak J.R."/>
            <person name="Thompson E.M."/>
            <person name="Jaillon O."/>
            <person name="Du Pasquier L."/>
            <person name="Boudinot P."/>
            <person name="Liberles D.A."/>
            <person name="Volff J.N."/>
            <person name="Philippe H."/>
            <person name="Lenhard B."/>
            <person name="Roest Crollius H."/>
            <person name="Wincker P."/>
            <person name="Chourrout D."/>
        </authorList>
    </citation>
    <scope>NUCLEOTIDE SEQUENCE [LARGE SCALE GENOMIC DNA]</scope>
</reference>
<dbReference type="EMBL" id="FN653029">
    <property type="protein sequence ID" value="CBY08185.1"/>
    <property type="molecule type" value="Genomic_DNA"/>
</dbReference>
<dbReference type="OrthoDB" id="10309701at2759"/>
<dbReference type="AlphaFoldDB" id="E4X8K2"/>
<gene>
    <name evidence="2" type="ORF">GSOID_T00004196001</name>
</gene>
<feature type="transmembrane region" description="Helical" evidence="1">
    <location>
        <begin position="124"/>
        <end position="144"/>
    </location>
</feature>
<dbReference type="Proteomes" id="UP000001307">
    <property type="component" value="Unassembled WGS sequence"/>
</dbReference>
<keyword evidence="1" id="KW-0812">Transmembrane</keyword>
<organism evidence="2">
    <name type="scientific">Oikopleura dioica</name>
    <name type="common">Tunicate</name>
    <dbReference type="NCBI Taxonomy" id="34765"/>
    <lineage>
        <taxon>Eukaryota</taxon>
        <taxon>Metazoa</taxon>
        <taxon>Chordata</taxon>
        <taxon>Tunicata</taxon>
        <taxon>Appendicularia</taxon>
        <taxon>Copelata</taxon>
        <taxon>Oikopleuridae</taxon>
        <taxon>Oikopleura</taxon>
    </lineage>
</organism>
<name>E4X8K2_OIKDI</name>
<dbReference type="InParanoid" id="E4X8K2"/>
<evidence type="ECO:0008006" key="4">
    <source>
        <dbReference type="Google" id="ProtNLM"/>
    </source>
</evidence>
<proteinExistence type="predicted"/>
<keyword evidence="1" id="KW-1133">Transmembrane helix</keyword>
<keyword evidence="1" id="KW-0472">Membrane</keyword>
<accession>E4X8K2</accession>
<evidence type="ECO:0000313" key="2">
    <source>
        <dbReference type="EMBL" id="CBY08185.1"/>
    </source>
</evidence>
<evidence type="ECO:0000313" key="3">
    <source>
        <dbReference type="Proteomes" id="UP000001307"/>
    </source>
</evidence>
<feature type="transmembrane region" description="Helical" evidence="1">
    <location>
        <begin position="58"/>
        <end position="75"/>
    </location>
</feature>
<keyword evidence="3" id="KW-1185">Reference proteome</keyword>